<dbReference type="EMBL" id="CP014265">
    <property type="protein sequence ID" value="AMK15806.1"/>
    <property type="molecule type" value="Genomic_DNA"/>
</dbReference>
<keyword evidence="3" id="KW-1185">Reference proteome</keyword>
<dbReference type="PATRIC" id="fig|294671.3.peg.1306"/>
<reference evidence="4" key="3">
    <citation type="submission" date="2016-10" db="EMBL/GenBank/DDBJ databases">
        <authorList>
            <person name="Varghese N."/>
        </authorList>
    </citation>
    <scope>NUCLEOTIDE SEQUENCE [LARGE SCALE GENOMIC DNA]</scope>
    <source>
        <strain evidence="4">DSM 16632</strain>
    </source>
</reference>
<reference evidence="1 3" key="1">
    <citation type="journal article" date="2016" name="Genome Announc.">
        <title>Draft Genome Sequence of the Rumen Methanogen Methanobrevibacter olleyae YLM1.</title>
        <authorList>
            <person name="Kelly W.J."/>
            <person name="Li D."/>
            <person name="Lambie S.C."/>
            <person name="Cox F."/>
            <person name="Attwood G.T."/>
            <person name="Altermann E."/>
            <person name="Leahy S.C."/>
        </authorList>
    </citation>
    <scope>NUCLEOTIDE SEQUENCE [LARGE SCALE GENOMIC DNA]</scope>
    <source>
        <strain evidence="1 3">YLM1</strain>
    </source>
</reference>
<name>A0A126R198_METOL</name>
<evidence type="ECO:0000313" key="2">
    <source>
        <dbReference type="EMBL" id="SFL19591.1"/>
    </source>
</evidence>
<evidence type="ECO:0000313" key="1">
    <source>
        <dbReference type="EMBL" id="AMK15806.1"/>
    </source>
</evidence>
<reference evidence="3" key="2">
    <citation type="submission" date="2016-02" db="EMBL/GenBank/DDBJ databases">
        <title>The draft genome sequence of the rumen methanogen Methanobrevibacter olleyae YLM1.</title>
        <authorList>
            <consortium name="New Zealand Agricultural Greenhouse Gas Research Centre/Pastoral Greenhouse Gas Research Consortium"/>
            <person name="Kelly W.J."/>
            <person name="Li D."/>
            <person name="Lambie S.C."/>
            <person name="Attwood G.T."/>
            <person name="Altermann E."/>
            <person name="Leahy S.C."/>
        </authorList>
    </citation>
    <scope>NUCLEOTIDE SEQUENCE [LARGE SCALE GENOMIC DNA]</scope>
    <source>
        <strain evidence="3">YLM1</strain>
    </source>
</reference>
<evidence type="ECO:0000313" key="4">
    <source>
        <dbReference type="Proteomes" id="UP000183442"/>
    </source>
</evidence>
<dbReference type="AlphaFoldDB" id="A0A126R198"/>
<reference evidence="2" key="4">
    <citation type="submission" date="2016-10" db="EMBL/GenBank/DDBJ databases">
        <authorList>
            <person name="de Groot N.N."/>
        </authorList>
    </citation>
    <scope>NUCLEOTIDE SEQUENCE [LARGE SCALE GENOMIC DNA]</scope>
    <source>
        <strain evidence="2">DSM 16632</strain>
    </source>
</reference>
<dbReference type="Proteomes" id="UP000183442">
    <property type="component" value="Unassembled WGS sequence"/>
</dbReference>
<proteinExistence type="predicted"/>
<evidence type="ECO:0000313" key="3">
    <source>
        <dbReference type="Proteomes" id="UP000066376"/>
    </source>
</evidence>
<protein>
    <submittedName>
        <fullName evidence="1">Uncharacterized protein</fullName>
    </submittedName>
</protein>
<sequence>MMPFKIDSAIVKLDSESGKYDLVDPEGKFNKNDALMVVESDDFITMQLVINAIIRNDFKAWKEVKWEDNDSLKAILVKLGYSRDEIVEMLKEF</sequence>
<dbReference type="EMBL" id="FOTL01000002">
    <property type="protein sequence ID" value="SFL19591.1"/>
    <property type="molecule type" value="Genomic_DNA"/>
</dbReference>
<organism evidence="1 3">
    <name type="scientific">Methanobrevibacter olleyae</name>
    <dbReference type="NCBI Taxonomy" id="294671"/>
    <lineage>
        <taxon>Archaea</taxon>
        <taxon>Methanobacteriati</taxon>
        <taxon>Methanobacteriota</taxon>
        <taxon>Methanomada group</taxon>
        <taxon>Methanobacteria</taxon>
        <taxon>Methanobacteriales</taxon>
        <taxon>Methanobacteriaceae</taxon>
        <taxon>Methanobrevibacter</taxon>
    </lineage>
</organism>
<dbReference type="KEGG" id="mol:YLM1_1249"/>
<gene>
    <name evidence="2" type="ORF">SAMN02910297_00174</name>
    <name evidence="1" type="ORF">YLM1_1249</name>
</gene>
<accession>A0A126R198</accession>
<dbReference type="Proteomes" id="UP000066376">
    <property type="component" value="Chromosome"/>
</dbReference>